<dbReference type="Proteomes" id="UP000218263">
    <property type="component" value="Chromosome"/>
</dbReference>
<dbReference type="InterPro" id="IPR030489">
    <property type="entry name" value="TR_Rrf2-type_CS"/>
</dbReference>
<dbReference type="GO" id="GO:0003700">
    <property type="term" value="F:DNA-binding transcription factor activity"/>
    <property type="evidence" value="ECO:0007669"/>
    <property type="project" value="TreeGrafter"/>
</dbReference>
<proteinExistence type="predicted"/>
<dbReference type="SUPFAM" id="SSF46785">
    <property type="entry name" value="Winged helix' DNA-binding domain"/>
    <property type="match status" value="1"/>
</dbReference>
<dbReference type="PANTHER" id="PTHR33221:SF15">
    <property type="entry name" value="HTH-TYPE TRANSCRIPTIONAL REGULATOR YWGB-RELATED"/>
    <property type="match status" value="1"/>
</dbReference>
<organism evidence="1 2">
    <name type="scientific">Mucilaginibacter gotjawali</name>
    <dbReference type="NCBI Taxonomy" id="1550579"/>
    <lineage>
        <taxon>Bacteria</taxon>
        <taxon>Pseudomonadati</taxon>
        <taxon>Bacteroidota</taxon>
        <taxon>Sphingobacteriia</taxon>
        <taxon>Sphingobacteriales</taxon>
        <taxon>Sphingobacteriaceae</taxon>
        <taxon>Mucilaginibacter</taxon>
    </lineage>
</organism>
<dbReference type="InterPro" id="IPR036388">
    <property type="entry name" value="WH-like_DNA-bd_sf"/>
</dbReference>
<gene>
    <name evidence="1" type="primary">ywnA</name>
    <name evidence="1" type="ORF">MgSA37_02108</name>
</gene>
<dbReference type="PROSITE" id="PS01332">
    <property type="entry name" value="HTH_RRF2_1"/>
    <property type="match status" value="1"/>
</dbReference>
<dbReference type="RefSeq" id="WP_096351693.1">
    <property type="nucleotide sequence ID" value="NZ_AP017313.1"/>
</dbReference>
<dbReference type="PROSITE" id="PS51197">
    <property type="entry name" value="HTH_RRF2_2"/>
    <property type="match status" value="1"/>
</dbReference>
<reference evidence="1 2" key="1">
    <citation type="submission" date="2015-12" db="EMBL/GenBank/DDBJ databases">
        <title>Genome sequence of Mucilaginibacter gotjawali.</title>
        <authorList>
            <person name="Lee J.S."/>
            <person name="Lee K.C."/>
            <person name="Kim K.K."/>
            <person name="Lee B.W."/>
        </authorList>
    </citation>
    <scope>NUCLEOTIDE SEQUENCE [LARGE SCALE GENOMIC DNA]</scope>
    <source>
        <strain evidence="1 2">SA3-7</strain>
    </source>
</reference>
<evidence type="ECO:0000313" key="1">
    <source>
        <dbReference type="EMBL" id="BAU53937.1"/>
    </source>
</evidence>
<dbReference type="EMBL" id="AP017313">
    <property type="protein sequence ID" value="BAU53937.1"/>
    <property type="molecule type" value="Genomic_DNA"/>
</dbReference>
<keyword evidence="2" id="KW-1185">Reference proteome</keyword>
<sequence>MNGRFSIAIHIMTLLTKAEGELLSSEFIASSINANAALVRKELSNLRNNGLISSKEGATGGYTLGKDATSIRLSDIYQSVKQQSILGQAKNLPNPACPVGRQINQHLDTLYKEVEDTLTEKLVTKTLAEFTGQFD</sequence>
<dbReference type="Gene3D" id="1.10.10.10">
    <property type="entry name" value="Winged helix-like DNA-binding domain superfamily/Winged helix DNA-binding domain"/>
    <property type="match status" value="1"/>
</dbReference>
<dbReference type="InterPro" id="IPR036390">
    <property type="entry name" value="WH_DNA-bd_sf"/>
</dbReference>
<name>A0A110B2Z7_9SPHI</name>
<dbReference type="GO" id="GO:0005829">
    <property type="term" value="C:cytosol"/>
    <property type="evidence" value="ECO:0007669"/>
    <property type="project" value="TreeGrafter"/>
</dbReference>
<accession>A0A110B2Z7</accession>
<dbReference type="AlphaFoldDB" id="A0A110B2Z7"/>
<dbReference type="PANTHER" id="PTHR33221">
    <property type="entry name" value="WINGED HELIX-TURN-HELIX TRANSCRIPTIONAL REGULATOR, RRF2 FAMILY"/>
    <property type="match status" value="1"/>
</dbReference>
<dbReference type="KEGG" id="mgot:MgSA37_02108"/>
<evidence type="ECO:0000313" key="2">
    <source>
        <dbReference type="Proteomes" id="UP000218263"/>
    </source>
</evidence>
<dbReference type="OrthoDB" id="213028at2"/>
<dbReference type="InterPro" id="IPR000944">
    <property type="entry name" value="Tscrpt_reg_Rrf2"/>
</dbReference>
<protein>
    <submittedName>
        <fullName evidence="1">Putative HTH-type transcriptional regulator YwnA</fullName>
    </submittedName>
</protein>
<dbReference type="Pfam" id="PF02082">
    <property type="entry name" value="Rrf2"/>
    <property type="match status" value="1"/>
</dbReference>